<name>A0A7D8Z1A0_9HELO</name>
<sequence>MATPILTVPDELYLRIAGLLDPRSLLHFALTHHRALSCSQQLLKRHQVWDGRYRIIHDRSPLFIPALLAEGSLNPRAELWHLRRFESWGTRLSWKDWDTFNVNSHDWTLGRDGGPVERDDNTHLDAGYYSNKTMMAMEEVMQTQLCLSATETETWMDCVRAGSDEVLKGLMIALAPNLHTAIFVAHTLDRYHPLKFLGQAISKIAESSPTPAWPPGFESLTSISVASYTDLQHPHDNFYCPFSAIAFLFRLPNLKDLVLNVVGYVDSEEWELPAHSSSIERLVLSCCEISQDTLKRLVNACRGLKCLEVDRFMCIESLDNFISSGHLKNTLERINGLPVDMWFEGRKGHSGPAGYSPVRLRDDRYENETRRSISLIDNCLVRIDNGAGRDDAFELENYIPFNYPLRRNTEEPTLWFQLRDLRELDLPPSIEKLFFKMTRSRQIVGDYYVEPSPQRQPVVARSLLQKIADLVEDPRYSSLQQICLFDVVGVPVHIDEWNDVDTAFTWDEDAYQRIVARGVDLHRPSRDGALTREEEQAERRIHSEKHADPNVKILKDIHMTDPRIGHPFHAGKVFPIFSS</sequence>
<keyword evidence="3" id="KW-1185">Reference proteome</keyword>
<dbReference type="InterPro" id="IPR001810">
    <property type="entry name" value="F-box_dom"/>
</dbReference>
<dbReference type="InterPro" id="IPR032675">
    <property type="entry name" value="LRR_dom_sf"/>
</dbReference>
<dbReference type="PROSITE" id="PS50181">
    <property type="entry name" value="FBOX"/>
    <property type="match status" value="1"/>
</dbReference>
<dbReference type="EMBL" id="QGMG01002351">
    <property type="protein sequence ID" value="TVY37930.1"/>
    <property type="molecule type" value="Genomic_DNA"/>
</dbReference>
<reference evidence="2 3" key="1">
    <citation type="submission" date="2018-05" db="EMBL/GenBank/DDBJ databases">
        <title>Whole genome sequencing for identification of molecular markers to develop diagnostic detection tools for the regulated plant pathogen Lachnellula willkommii.</title>
        <authorList>
            <person name="Giroux E."/>
            <person name="Bilodeau G."/>
        </authorList>
    </citation>
    <scope>NUCLEOTIDE SEQUENCE [LARGE SCALE GENOMIC DNA]</scope>
    <source>
        <strain evidence="2 3">CBS 625.97</strain>
    </source>
</reference>
<dbReference type="Gene3D" id="3.80.10.10">
    <property type="entry name" value="Ribonuclease Inhibitor"/>
    <property type="match status" value="1"/>
</dbReference>
<evidence type="ECO:0000259" key="1">
    <source>
        <dbReference type="PROSITE" id="PS50181"/>
    </source>
</evidence>
<dbReference type="SUPFAM" id="SSF52047">
    <property type="entry name" value="RNI-like"/>
    <property type="match status" value="1"/>
</dbReference>
<comment type="caution">
    <text evidence="2">The sequence shown here is derived from an EMBL/GenBank/DDBJ whole genome shotgun (WGS) entry which is preliminary data.</text>
</comment>
<feature type="domain" description="F-box" evidence="1">
    <location>
        <begin position="2"/>
        <end position="52"/>
    </location>
</feature>
<evidence type="ECO:0000313" key="3">
    <source>
        <dbReference type="Proteomes" id="UP000481288"/>
    </source>
</evidence>
<dbReference type="Proteomes" id="UP000481288">
    <property type="component" value="Unassembled WGS sequence"/>
</dbReference>
<evidence type="ECO:0000313" key="2">
    <source>
        <dbReference type="EMBL" id="TVY37930.1"/>
    </source>
</evidence>
<dbReference type="AlphaFoldDB" id="A0A7D8Z1A0"/>
<protein>
    <recommendedName>
        <fullName evidence="1">F-box domain-containing protein</fullName>
    </recommendedName>
</protein>
<gene>
    <name evidence="2" type="ORF">LCER1_G009365</name>
</gene>
<proteinExistence type="predicted"/>
<dbReference type="OrthoDB" id="3644718at2759"/>
<organism evidence="2 3">
    <name type="scientific">Lachnellula cervina</name>
    <dbReference type="NCBI Taxonomy" id="1316786"/>
    <lineage>
        <taxon>Eukaryota</taxon>
        <taxon>Fungi</taxon>
        <taxon>Dikarya</taxon>
        <taxon>Ascomycota</taxon>
        <taxon>Pezizomycotina</taxon>
        <taxon>Leotiomycetes</taxon>
        <taxon>Helotiales</taxon>
        <taxon>Lachnaceae</taxon>
        <taxon>Lachnellula</taxon>
    </lineage>
</organism>
<accession>A0A7D8Z1A0</accession>